<evidence type="ECO:0000256" key="4">
    <source>
        <dbReference type="PROSITE-ProRule" id="PRU00134"/>
    </source>
</evidence>
<dbReference type="GO" id="GO:0008270">
    <property type="term" value="F:zinc ion binding"/>
    <property type="evidence" value="ECO:0007669"/>
    <property type="project" value="UniProtKB-KW"/>
</dbReference>
<organism evidence="8 9">
    <name type="scientific">Branchiostoma lanceolatum</name>
    <name type="common">Common lancelet</name>
    <name type="synonym">Amphioxus lanceolatum</name>
    <dbReference type="NCBI Taxonomy" id="7740"/>
    <lineage>
        <taxon>Eukaryota</taxon>
        <taxon>Metazoa</taxon>
        <taxon>Chordata</taxon>
        <taxon>Cephalochordata</taxon>
        <taxon>Leptocardii</taxon>
        <taxon>Amphioxiformes</taxon>
        <taxon>Branchiostomatidae</taxon>
        <taxon>Branchiostoma</taxon>
    </lineage>
</organism>
<dbReference type="Pfam" id="PF01753">
    <property type="entry name" value="zf-MYND"/>
    <property type="match status" value="1"/>
</dbReference>
<keyword evidence="3" id="KW-0862">Zinc</keyword>
<feature type="domain" description="MYND-type" evidence="7">
    <location>
        <begin position="1049"/>
        <end position="1092"/>
    </location>
</feature>
<feature type="compositionally biased region" description="Polar residues" evidence="6">
    <location>
        <begin position="959"/>
        <end position="975"/>
    </location>
</feature>
<evidence type="ECO:0000256" key="3">
    <source>
        <dbReference type="ARBA" id="ARBA00022833"/>
    </source>
</evidence>
<keyword evidence="2 4" id="KW-0863">Zinc-finger</keyword>
<dbReference type="Proteomes" id="UP000838412">
    <property type="component" value="Chromosome 17"/>
</dbReference>
<evidence type="ECO:0000313" key="9">
    <source>
        <dbReference type="Proteomes" id="UP000838412"/>
    </source>
</evidence>
<dbReference type="SUPFAM" id="SSF144232">
    <property type="entry name" value="HIT/MYND zinc finger-like"/>
    <property type="match status" value="1"/>
</dbReference>
<evidence type="ECO:0000256" key="6">
    <source>
        <dbReference type="SAM" id="MobiDB-lite"/>
    </source>
</evidence>
<feature type="region of interest" description="Disordered" evidence="6">
    <location>
        <begin position="557"/>
        <end position="624"/>
    </location>
</feature>
<feature type="region of interest" description="Disordered" evidence="6">
    <location>
        <begin position="438"/>
        <end position="457"/>
    </location>
</feature>
<feature type="coiled-coil region" evidence="5">
    <location>
        <begin position="364"/>
        <end position="391"/>
    </location>
</feature>
<evidence type="ECO:0000256" key="2">
    <source>
        <dbReference type="ARBA" id="ARBA00022771"/>
    </source>
</evidence>
<protein>
    <submittedName>
        <fullName evidence="8">Hypp8523 protein</fullName>
    </submittedName>
</protein>
<keyword evidence="9" id="KW-1185">Reference proteome</keyword>
<feature type="region of interest" description="Disordered" evidence="6">
    <location>
        <begin position="734"/>
        <end position="764"/>
    </location>
</feature>
<feature type="region of interest" description="Disordered" evidence="6">
    <location>
        <begin position="646"/>
        <end position="678"/>
    </location>
</feature>
<feature type="region of interest" description="Disordered" evidence="6">
    <location>
        <begin position="800"/>
        <end position="819"/>
    </location>
</feature>
<dbReference type="AlphaFoldDB" id="A0A8J9Z8W2"/>
<keyword evidence="1" id="KW-0479">Metal-binding</keyword>
<sequence>MASEQGPGKTDVRPKKQYIANFLDQATSAVKLKLKHIAEANKRGFTITKVTDPRIGLMVRISNTRIVVNLSLQDICTQCYKENLFGDKTRRKKIEQAVAPYLRPLVHSDFYTSHPYIYPYIIPMCKLNTKIFYVETDWIDADLKLLLGMQVRRPEGSQDPRLKISDVSRWTCSGESLSVVAYANMVTANWLKFEEQEEGVLMSRMTPADLACGLLYMFHKWYKAGAEDMPKPKGEGDLVVVLPVPTVFLLTTSKNYAGLCYVGKEMLRFVDDPEVITTKAMRMTEFVDEKGEKSQRFRLYRPNVTSEEGSFPENTEQLGLLSDALENIRQENDGNVSSTNEVKEEDSEVDTTDEISDAEMLIDLKTTHQEIQELEQQKAKLHNDVRRMIARSYQTDEFIPPEDIKAVQTALEELEELVPDDNTQALMKKAIKYLEQNSKNSGASSDGAGKTRQSPEEYYDASDAINGCTVNLVSTRNPQKNEITNNRVADLSITDLTSCQNDTPVQTDANDCFVEGTTERVGVAKRIQAFESMAGANQGHAYASRRGPPLSVAVVPPIPRGLNDSDESNQSANGETLDSSLSSEEDATVTSWLKRCCSTPMPGRGRARGRVERETPPSIGMERNSLGSIKSINNVSVLPFVQENTSFSNGSLGGNDGENKSQSSANEREDGSASGWKSWLGKTLSGKKVKAQVMSFFGLKHEDTHSASDLTVGIPEELDPHDASIMQNTQASRFTTPNISEPPRPPSTADITKLPTASGGPSAGNTSWEIRYDLDGNVDVVYSEDNRGQLFDSMGNTQKRNRIEHDPNIPRSANKGDMSRERQHCLEGKGDVVCGEDKRGQLLNGTGNTQRRYRIDHNPDVPPFSNGVDKMNRLSSTVRSDFCREKSYYAHKRNAQGLFEFPPIQRIADFQNGGVVTTDEPLSEAIAASLATKWPSVKNALLDEGATGGTDLFLQPTKSEQNKAQRLSQDLTKQVGSHGGATGDGGVAKNEKTKEAAPKKVKTAKKKRSTKIPVFLSAKEAGVTEEATRIASEIAEERPIKTTLCAKLCFLCGALTSPGGATRLRRCNGCGVAMYCSRACQKKHRRQHRPKCQTLLCNKDKFAVYIQL</sequence>
<dbReference type="Gene3D" id="6.10.140.2220">
    <property type="match status" value="1"/>
</dbReference>
<dbReference type="InterPro" id="IPR002893">
    <property type="entry name" value="Znf_MYND"/>
</dbReference>
<gene>
    <name evidence="8" type="primary">Hypp8523</name>
    <name evidence="8" type="ORF">BLAG_LOCUS10324</name>
</gene>
<dbReference type="OrthoDB" id="10048839at2759"/>
<evidence type="ECO:0000256" key="1">
    <source>
        <dbReference type="ARBA" id="ARBA00022723"/>
    </source>
</evidence>
<dbReference type="EMBL" id="OV696702">
    <property type="protein sequence ID" value="CAH1249116.1"/>
    <property type="molecule type" value="Genomic_DNA"/>
</dbReference>
<feature type="region of interest" description="Disordered" evidence="6">
    <location>
        <begin position="959"/>
        <end position="1004"/>
    </location>
</feature>
<evidence type="ECO:0000259" key="7">
    <source>
        <dbReference type="PROSITE" id="PS50865"/>
    </source>
</evidence>
<keyword evidence="5" id="KW-0175">Coiled coil</keyword>
<feature type="region of interest" description="Disordered" evidence="6">
    <location>
        <begin position="333"/>
        <end position="352"/>
    </location>
</feature>
<feature type="compositionally biased region" description="Basic and acidic residues" evidence="6">
    <location>
        <begin position="989"/>
        <end position="998"/>
    </location>
</feature>
<dbReference type="PROSITE" id="PS50865">
    <property type="entry name" value="ZF_MYND_2"/>
    <property type="match status" value="1"/>
</dbReference>
<reference evidence="8" key="1">
    <citation type="submission" date="2022-01" db="EMBL/GenBank/DDBJ databases">
        <authorList>
            <person name="Braso-Vives M."/>
        </authorList>
    </citation>
    <scope>NUCLEOTIDE SEQUENCE</scope>
</reference>
<feature type="compositionally biased region" description="Gly residues" evidence="6">
    <location>
        <begin position="977"/>
        <end position="986"/>
    </location>
</feature>
<name>A0A8J9Z8W2_BRALA</name>
<evidence type="ECO:0000256" key="5">
    <source>
        <dbReference type="SAM" id="Coils"/>
    </source>
</evidence>
<feature type="region of interest" description="Disordered" evidence="6">
    <location>
        <begin position="841"/>
        <end position="869"/>
    </location>
</feature>
<proteinExistence type="predicted"/>
<feature type="compositionally biased region" description="Acidic residues" evidence="6">
    <location>
        <begin position="343"/>
        <end position="352"/>
    </location>
</feature>
<evidence type="ECO:0000313" key="8">
    <source>
        <dbReference type="EMBL" id="CAH1249116.1"/>
    </source>
</evidence>
<accession>A0A8J9Z8W2</accession>